<evidence type="ECO:0000256" key="2">
    <source>
        <dbReference type="ARBA" id="ARBA00022475"/>
    </source>
</evidence>
<organism evidence="9 10">
    <name type="scientific">Mycena chlorophos</name>
    <name type="common">Agaric fungus</name>
    <name type="synonym">Agaricus chlorophos</name>
    <dbReference type="NCBI Taxonomy" id="658473"/>
    <lineage>
        <taxon>Eukaryota</taxon>
        <taxon>Fungi</taxon>
        <taxon>Dikarya</taxon>
        <taxon>Basidiomycota</taxon>
        <taxon>Agaricomycotina</taxon>
        <taxon>Agaricomycetes</taxon>
        <taxon>Agaricomycetidae</taxon>
        <taxon>Agaricales</taxon>
        <taxon>Marasmiineae</taxon>
        <taxon>Mycenaceae</taxon>
        <taxon>Mycena</taxon>
    </lineage>
</organism>
<feature type="transmembrane region" description="Helical" evidence="7">
    <location>
        <begin position="171"/>
        <end position="191"/>
    </location>
</feature>
<evidence type="ECO:0000256" key="5">
    <source>
        <dbReference type="ARBA" id="ARBA00023136"/>
    </source>
</evidence>
<proteinExistence type="predicted"/>
<dbReference type="PANTHER" id="PTHR34187">
    <property type="entry name" value="FGR18P"/>
    <property type="match status" value="1"/>
</dbReference>
<keyword evidence="3 7" id="KW-0812">Transmembrane</keyword>
<feature type="region of interest" description="Disordered" evidence="6">
    <location>
        <begin position="243"/>
        <end position="263"/>
    </location>
</feature>
<evidence type="ECO:0000256" key="1">
    <source>
        <dbReference type="ARBA" id="ARBA00004651"/>
    </source>
</evidence>
<reference evidence="9" key="1">
    <citation type="submission" date="2014-09" db="EMBL/GenBank/DDBJ databases">
        <title>Genome sequence of the luminous mushroom Mycena chlorophos for searching fungal bioluminescence genes.</title>
        <authorList>
            <person name="Tanaka Y."/>
            <person name="Kasuga D."/>
            <person name="Oba Y."/>
            <person name="Hase S."/>
            <person name="Sato K."/>
            <person name="Oba Y."/>
            <person name="Sakakibara Y."/>
        </authorList>
    </citation>
    <scope>NUCLEOTIDE SEQUENCE</scope>
</reference>
<keyword evidence="2" id="KW-1003">Cell membrane</keyword>
<keyword evidence="4 7" id="KW-1133">Transmembrane helix</keyword>
<evidence type="ECO:0000256" key="3">
    <source>
        <dbReference type="ARBA" id="ARBA00022692"/>
    </source>
</evidence>
<dbReference type="Pfam" id="PF02656">
    <property type="entry name" value="DUF202"/>
    <property type="match status" value="1"/>
</dbReference>
<comment type="subcellular location">
    <subcellularLocation>
        <location evidence="1">Cell membrane</location>
        <topology evidence="1">Multi-pass membrane protein</topology>
    </subcellularLocation>
</comment>
<dbReference type="Proteomes" id="UP000815677">
    <property type="component" value="Unassembled WGS sequence"/>
</dbReference>
<feature type="compositionally biased region" description="Basic and acidic residues" evidence="6">
    <location>
        <begin position="58"/>
        <end position="68"/>
    </location>
</feature>
<keyword evidence="10" id="KW-1185">Reference proteome</keyword>
<dbReference type="EMBL" id="DF842649">
    <property type="protein sequence ID" value="GAT46635.1"/>
    <property type="molecule type" value="Genomic_DNA"/>
</dbReference>
<feature type="compositionally biased region" description="Polar residues" evidence="6">
    <location>
        <begin position="1"/>
        <end position="39"/>
    </location>
</feature>
<name>A0ABQ0L6Q6_MYCCL</name>
<evidence type="ECO:0000256" key="6">
    <source>
        <dbReference type="SAM" id="MobiDB-lite"/>
    </source>
</evidence>
<evidence type="ECO:0000256" key="7">
    <source>
        <dbReference type="SAM" id="Phobius"/>
    </source>
</evidence>
<evidence type="ECO:0000313" key="10">
    <source>
        <dbReference type="Proteomes" id="UP000815677"/>
    </source>
</evidence>
<feature type="domain" description="DUF202" evidence="8">
    <location>
        <begin position="89"/>
        <end position="161"/>
    </location>
</feature>
<evidence type="ECO:0000256" key="4">
    <source>
        <dbReference type="ARBA" id="ARBA00022989"/>
    </source>
</evidence>
<keyword evidence="5 7" id="KW-0472">Membrane</keyword>
<dbReference type="InterPro" id="IPR003807">
    <property type="entry name" value="DUF202"/>
</dbReference>
<feature type="compositionally biased region" description="Low complexity" evidence="6">
    <location>
        <begin position="40"/>
        <end position="50"/>
    </location>
</feature>
<feature type="transmembrane region" description="Helical" evidence="7">
    <location>
        <begin position="137"/>
        <end position="159"/>
    </location>
</feature>
<accession>A0ABQ0L6Q6</accession>
<dbReference type="InterPro" id="IPR052053">
    <property type="entry name" value="IM_YidH-like"/>
</dbReference>
<feature type="transmembrane region" description="Helical" evidence="7">
    <location>
        <begin position="98"/>
        <end position="116"/>
    </location>
</feature>
<feature type="region of interest" description="Disordered" evidence="6">
    <location>
        <begin position="1"/>
        <end position="68"/>
    </location>
</feature>
<evidence type="ECO:0000313" key="9">
    <source>
        <dbReference type="EMBL" id="GAT46635.1"/>
    </source>
</evidence>
<evidence type="ECO:0000259" key="8">
    <source>
        <dbReference type="Pfam" id="PF02656"/>
    </source>
</evidence>
<sequence length="310" mass="33369">MSSLASTPSDGNNERTPLLPQRTSAASNTSTRPNLNTVRSWPSSYSHRSSNNADESEESLKDPDSEGRRAASVLHEVSLLLENRGTVARDHLASERTFLAYVRTSLAVAAAGVALMQLFRVNPDLPTGSKHPIPAKLVAAGTIILSLCILGIGVSRYFIVQASLVEGKYPAPRWTLGFVALAAGALMFCALSPAPSRLDLGGKAIMRRAQDGRASCWRTYLGQFPVVEVVSEWYEQSRGFTSSDTVRSLTSPRRHDSADTAQSAGSLRRPAIFQTRSFGRVAAAAGLLHLSESRYEVPRSSVCVLPLGVD</sequence>
<dbReference type="PANTHER" id="PTHR34187:SF2">
    <property type="entry name" value="DUF202 DOMAIN-CONTAINING PROTEIN"/>
    <property type="match status" value="1"/>
</dbReference>
<protein>
    <recommendedName>
        <fullName evidence="8">DUF202 domain-containing protein</fullName>
    </recommendedName>
</protein>
<gene>
    <name evidence="9" type="ORF">MCHLO_04139</name>
</gene>